<proteinExistence type="predicted"/>
<dbReference type="InterPro" id="IPR012337">
    <property type="entry name" value="RNaseH-like_sf"/>
</dbReference>
<dbReference type="InterPro" id="IPR002156">
    <property type="entry name" value="RNaseH_domain"/>
</dbReference>
<evidence type="ECO:0000313" key="2">
    <source>
        <dbReference type="EMBL" id="GMF38634.1"/>
    </source>
</evidence>
<dbReference type="Proteomes" id="UP001165121">
    <property type="component" value="Unassembled WGS sequence"/>
</dbReference>
<reference evidence="2" key="1">
    <citation type="submission" date="2023-04" db="EMBL/GenBank/DDBJ databases">
        <title>Phytophthora fragariaefolia NBRC 109709.</title>
        <authorList>
            <person name="Ichikawa N."/>
            <person name="Sato H."/>
            <person name="Tonouchi N."/>
        </authorList>
    </citation>
    <scope>NUCLEOTIDE SEQUENCE</scope>
    <source>
        <strain evidence="2">NBRC 109709</strain>
    </source>
</reference>
<dbReference type="InterPro" id="IPR036397">
    <property type="entry name" value="RNaseH_sf"/>
</dbReference>
<feature type="domain" description="RNase H type-1" evidence="1">
    <location>
        <begin position="24"/>
        <end position="116"/>
    </location>
</feature>
<protein>
    <submittedName>
        <fullName evidence="2">Unnamed protein product</fullName>
    </submittedName>
</protein>
<keyword evidence="3" id="KW-1185">Reference proteome</keyword>
<sequence>MPYQTVLMPPPTVELDEHLLTLSFDGPARVRRGGGAYGADIWKHQGWEFLAAVSEYAPDLTVNEAEYHGMLLCSDLLAKLDRGCLIVCGDSNQVIRQMRGEFECKAPGLQLLRQKALDQFRSWPQH</sequence>
<dbReference type="GO" id="GO:0003676">
    <property type="term" value="F:nucleic acid binding"/>
    <property type="evidence" value="ECO:0007669"/>
    <property type="project" value="InterPro"/>
</dbReference>
<dbReference type="Pfam" id="PF13456">
    <property type="entry name" value="RVT_3"/>
    <property type="match status" value="1"/>
</dbReference>
<dbReference type="SUPFAM" id="SSF53098">
    <property type="entry name" value="Ribonuclease H-like"/>
    <property type="match status" value="1"/>
</dbReference>
<organism evidence="2 3">
    <name type="scientific">Phytophthora fragariaefolia</name>
    <dbReference type="NCBI Taxonomy" id="1490495"/>
    <lineage>
        <taxon>Eukaryota</taxon>
        <taxon>Sar</taxon>
        <taxon>Stramenopiles</taxon>
        <taxon>Oomycota</taxon>
        <taxon>Peronosporomycetes</taxon>
        <taxon>Peronosporales</taxon>
        <taxon>Peronosporaceae</taxon>
        <taxon>Phytophthora</taxon>
    </lineage>
</organism>
<name>A0A9W6XHP4_9STRA</name>
<dbReference type="OrthoDB" id="121347at2759"/>
<accession>A0A9W6XHP4</accession>
<dbReference type="AlphaFoldDB" id="A0A9W6XHP4"/>
<dbReference type="EMBL" id="BSXT01001103">
    <property type="protein sequence ID" value="GMF38634.1"/>
    <property type="molecule type" value="Genomic_DNA"/>
</dbReference>
<gene>
    <name evidence="2" type="ORF">Pfra01_001120600</name>
</gene>
<evidence type="ECO:0000313" key="3">
    <source>
        <dbReference type="Proteomes" id="UP001165121"/>
    </source>
</evidence>
<comment type="caution">
    <text evidence="2">The sequence shown here is derived from an EMBL/GenBank/DDBJ whole genome shotgun (WGS) entry which is preliminary data.</text>
</comment>
<dbReference type="GO" id="GO:0004523">
    <property type="term" value="F:RNA-DNA hybrid ribonuclease activity"/>
    <property type="evidence" value="ECO:0007669"/>
    <property type="project" value="InterPro"/>
</dbReference>
<evidence type="ECO:0000259" key="1">
    <source>
        <dbReference type="Pfam" id="PF13456"/>
    </source>
</evidence>
<dbReference type="Gene3D" id="3.30.420.10">
    <property type="entry name" value="Ribonuclease H-like superfamily/Ribonuclease H"/>
    <property type="match status" value="1"/>
</dbReference>